<dbReference type="Proteomes" id="UP000290172">
    <property type="component" value="Unassembled WGS sequence"/>
</dbReference>
<evidence type="ECO:0000256" key="4">
    <source>
        <dbReference type="ARBA" id="ARBA00022617"/>
    </source>
</evidence>
<dbReference type="InterPro" id="IPR012286">
    <property type="entry name" value="Tetrahaem_cytochrome"/>
</dbReference>
<keyword evidence="3" id="KW-0813">Transport</keyword>
<accession>A0A4Q0YKZ7</accession>
<evidence type="ECO:0000256" key="5">
    <source>
        <dbReference type="ARBA" id="ARBA00022723"/>
    </source>
</evidence>
<comment type="caution">
    <text evidence="9">The sequence shown here is derived from an EMBL/GenBank/DDBJ whole genome shotgun (WGS) entry which is preliminary data.</text>
</comment>
<reference evidence="9 10" key="1">
    <citation type="submission" date="2017-10" db="EMBL/GenBank/DDBJ databases">
        <title>Genomics of the genus Arcobacter.</title>
        <authorList>
            <person name="Perez-Cataluna A."/>
            <person name="Figueras M.J."/>
        </authorList>
    </citation>
    <scope>NUCLEOTIDE SEQUENCE [LARGE SCALE GENOMIC DNA]</scope>
    <source>
        <strain evidence="9 10">CECT 8993</strain>
    </source>
</reference>
<keyword evidence="6" id="KW-0249">Electron transport</keyword>
<dbReference type="Gene3D" id="1.10.1130.10">
    <property type="entry name" value="Flavocytochrome C3, Chain A"/>
    <property type="match status" value="1"/>
</dbReference>
<evidence type="ECO:0000313" key="10">
    <source>
        <dbReference type="Proteomes" id="UP000290172"/>
    </source>
</evidence>
<dbReference type="SUPFAM" id="SSF48695">
    <property type="entry name" value="Multiheme cytochromes"/>
    <property type="match status" value="1"/>
</dbReference>
<comment type="cofactor">
    <cofactor evidence="1">
        <name>heme c</name>
        <dbReference type="ChEBI" id="CHEBI:61717"/>
    </cofactor>
</comment>
<gene>
    <name evidence="9" type="ORF">CRV08_02225</name>
</gene>
<dbReference type="InterPro" id="IPR036280">
    <property type="entry name" value="Multihaem_cyt_sf"/>
</dbReference>
<feature type="domain" description="Tetrahaem cytochrome" evidence="8">
    <location>
        <begin position="48"/>
        <end position="133"/>
    </location>
</feature>
<evidence type="ECO:0000256" key="1">
    <source>
        <dbReference type="ARBA" id="ARBA00001926"/>
    </source>
</evidence>
<proteinExistence type="predicted"/>
<keyword evidence="5" id="KW-0479">Metal-binding</keyword>
<evidence type="ECO:0000256" key="2">
    <source>
        <dbReference type="ARBA" id="ARBA00004196"/>
    </source>
</evidence>
<dbReference type="GO" id="GO:0030313">
    <property type="term" value="C:cell envelope"/>
    <property type="evidence" value="ECO:0007669"/>
    <property type="project" value="UniProtKB-SubCell"/>
</dbReference>
<dbReference type="Pfam" id="PF14537">
    <property type="entry name" value="Cytochrom_c3_2"/>
    <property type="match status" value="1"/>
</dbReference>
<comment type="subcellular location">
    <subcellularLocation>
        <location evidence="2">Cell envelope</location>
    </subcellularLocation>
</comment>
<name>A0A4Q0YKZ7_9BACT</name>
<dbReference type="AlphaFoldDB" id="A0A4Q0YKZ7"/>
<dbReference type="GO" id="GO:0046872">
    <property type="term" value="F:metal ion binding"/>
    <property type="evidence" value="ECO:0007669"/>
    <property type="project" value="UniProtKB-KW"/>
</dbReference>
<evidence type="ECO:0000259" key="8">
    <source>
        <dbReference type="Pfam" id="PF14537"/>
    </source>
</evidence>
<evidence type="ECO:0000256" key="3">
    <source>
        <dbReference type="ARBA" id="ARBA00022448"/>
    </source>
</evidence>
<evidence type="ECO:0000256" key="7">
    <source>
        <dbReference type="ARBA" id="ARBA00023004"/>
    </source>
</evidence>
<evidence type="ECO:0000256" key="6">
    <source>
        <dbReference type="ARBA" id="ARBA00022982"/>
    </source>
</evidence>
<evidence type="ECO:0000313" key="9">
    <source>
        <dbReference type="EMBL" id="RXJ69801.1"/>
    </source>
</evidence>
<sequence length="146" mass="16648">MKTKKTLILTGFFLIFSAILLFGNSIETIPGQIVVNPEVKKKFPIKSHHAELSFNCVHCHEGQGDDPEKFKTPGDEGCLSCHKDKQYLANRLKFMDPLKFSPHNSIHDGPTLYCDECHNEHKPSINMCSECHEHEINDKLWMKATP</sequence>
<protein>
    <submittedName>
        <fullName evidence="9">Cytochrome C</fullName>
    </submittedName>
</protein>
<dbReference type="EMBL" id="PDKJ01000002">
    <property type="protein sequence ID" value="RXJ69801.1"/>
    <property type="molecule type" value="Genomic_DNA"/>
</dbReference>
<organism evidence="9 10">
    <name type="scientific">Halarcobacter ebronensis</name>
    <dbReference type="NCBI Taxonomy" id="1462615"/>
    <lineage>
        <taxon>Bacteria</taxon>
        <taxon>Pseudomonadati</taxon>
        <taxon>Campylobacterota</taxon>
        <taxon>Epsilonproteobacteria</taxon>
        <taxon>Campylobacterales</taxon>
        <taxon>Arcobacteraceae</taxon>
        <taxon>Halarcobacter</taxon>
    </lineage>
</organism>
<keyword evidence="4" id="KW-0349">Heme</keyword>
<keyword evidence="7" id="KW-0408">Iron</keyword>
<dbReference type="RefSeq" id="WP_128978636.1">
    <property type="nucleotide sequence ID" value="NZ_PDKJ01000002.1"/>
</dbReference>